<dbReference type="PANTHER" id="PTHR33820:SF2">
    <property type="entry name" value="COILED-COIL DOMAIN-CONTAINING PROTEIN 17"/>
    <property type="match status" value="1"/>
</dbReference>
<dbReference type="Proteomes" id="UP000481153">
    <property type="component" value="Unassembled WGS sequence"/>
</dbReference>
<keyword evidence="1" id="KW-0175">Coiled coil</keyword>
<keyword evidence="4" id="KW-1185">Reference proteome</keyword>
<feature type="compositionally biased region" description="Polar residues" evidence="2">
    <location>
        <begin position="346"/>
        <end position="362"/>
    </location>
</feature>
<feature type="region of interest" description="Disordered" evidence="2">
    <location>
        <begin position="573"/>
        <end position="596"/>
    </location>
</feature>
<dbReference type="PANTHER" id="PTHR33820">
    <property type="entry name" value="COILED-COIL DOMAIN-CONTAINING PROTEIN 17"/>
    <property type="match status" value="1"/>
</dbReference>
<sequence>MSFDTAADFANHKAKFCINSDFFDPVKQSLLLAGKTAEPAAVVSFALIQQYLSGGPAAAGADLGKVSLVDLKTTMEKNELEMEKVRRHVKKERMKEKADEVRAFKLKQQQANLMRKQEEDDVAALMLEIEKNKQDELRARMERERIKEELRQLDSAGIVSLEEERKRELLELAKQKEMLLQKEQNTLRDIQALEQRVKEQELQHREEDKALRTKLLDVDDNSKVDVRLKSLRHTHMQRSQLHGAQAATLAQKQSALQEQRAKLEDELNKIGRGDNQLDDKPMLSTAMAFNLDEETRRLEKLAAQFEQDTQKRKETMLALDKAPSVSPIVGDKTQEEQQHEQCSGAKIQTTTSPEKPSEPQTSPEKEPRQATKSASPVVMDSLEKEVLHRQQSNEALKQPRPTTPRQPPASASTYTSPPGAYTHPHPSNQAGNPPPGVLSPHYPGNPPPMWGFPPYPYSFPQAPPSYFPQYAMPSMYPQPLNPYMNGYSGLAATGAAIMGYPPSMFPFVPPYMSMAPHPIVEPLPDPETIKLQQQLEAMKQLKEQRELEMETLRFQQLLDSIQGKMSAVTMENQTQSSPSHEVPAAPVANIQPDEPDSRELKALKLKHAEEMLKLKQQRDLMEEEEKLEALKEQREKRRKEMEDEAAHQEWLANQKRMVMTLRMKKMLAQEQSLDGQELMHLPYDPDAGLALFWDYVLMVPPKVSFLQITYAIYEGSTLRTKHKVLRARECEPHGPTYNRCVLATRRDFDHFPARFDLRLLVEVASVSAPGTDTTSKPTTLGWTTLDLFTASSDGTTQLQEGHFKLPLSHSPLPRITPSTKWNLPTETTNGMAIYVRIVHGAHVDEAASFPIDPDMTAPKYVAPFNPSSSFPAPDKLQMDPSQATISASSRPPTSKATTDAKVSRPPTSTPTAKSASSRPPTSKLAPSPSLRRMPLVNASPGNPTSASIPPARTPTLFEASRDAAAIPPVVESNSFDLDDHVANSSPQQPGNPGEGWIDCDLGNLRHASKQSLFARGDGFDVYIDGARSLPDCVTMTKITCFALNSDMATCNPQQEPTAMATLSSSLFSPSFNLCLEYRAERFNPTLTLLCRIDTVHATTKKPLVVGYTALSLFLESETSNQPTKSTTQDFLLNAGAFQVPIRLGTQLGTYAIDFTAKACDAFLKLPCATLLVRIVPAVKTADGLKCLSRSDVPMGEWVARGIALPPPPYFEKAYDSKASRPALAESKLYQLRVARRRPKTVADGLLAVVDKSTVDTPDKLNAWIEVQLGKKPTASLLDAIDSILQYQPEIGFRVAIDGLVNVPSGCFYKVITCMSPPSPFYQDPKLTEDVRMTVSYDWTSAQSNPEFRDGFFSYRDVAEFPQLAIVFDVRTIKLVKGSWVSSPFGWSYLKLLNAAQCVTAGSFQLPIFNGPLSLDILQHDLSLDQLVAAETSKKKGLIWYMPGSSLCVRLEDGCLANAFPQPLENLTPVGIPAGNSSKYTIDKAIIATQRKKKPLAKLIPDGKTEREFDKELNLAFAKDMDISL</sequence>
<feature type="coiled-coil region" evidence="1">
    <location>
        <begin position="604"/>
        <end position="647"/>
    </location>
</feature>
<comment type="caution">
    <text evidence="3">The sequence shown here is derived from an EMBL/GenBank/DDBJ whole genome shotgun (WGS) entry which is preliminary data.</text>
</comment>
<dbReference type="InterPro" id="IPR038800">
    <property type="entry name" value="CCDC17"/>
</dbReference>
<name>A0A6G0XLU9_9STRA</name>
<feature type="coiled-coil region" evidence="1">
    <location>
        <begin position="246"/>
        <end position="311"/>
    </location>
</feature>
<proteinExistence type="predicted"/>
<protein>
    <submittedName>
        <fullName evidence="3">Uncharacterized protein</fullName>
    </submittedName>
</protein>
<gene>
    <name evidence="3" type="ORF">Ae201684_003467</name>
</gene>
<feature type="compositionally biased region" description="Low complexity" evidence="2">
    <location>
        <begin position="903"/>
        <end position="923"/>
    </location>
</feature>
<feature type="compositionally biased region" description="Low complexity" evidence="2">
    <location>
        <begin position="408"/>
        <end position="418"/>
    </location>
</feature>
<evidence type="ECO:0000313" key="4">
    <source>
        <dbReference type="Proteomes" id="UP000481153"/>
    </source>
</evidence>
<reference evidence="3 4" key="1">
    <citation type="submission" date="2019-07" db="EMBL/GenBank/DDBJ databases">
        <title>Genomics analysis of Aphanomyces spp. identifies a new class of oomycete effector associated with host adaptation.</title>
        <authorList>
            <person name="Gaulin E."/>
        </authorList>
    </citation>
    <scope>NUCLEOTIDE SEQUENCE [LARGE SCALE GENOMIC DNA]</scope>
    <source>
        <strain evidence="3 4">ATCC 201684</strain>
    </source>
</reference>
<feature type="region of interest" description="Disordered" evidence="2">
    <location>
        <begin position="388"/>
        <end position="440"/>
    </location>
</feature>
<evidence type="ECO:0000256" key="1">
    <source>
        <dbReference type="SAM" id="Coils"/>
    </source>
</evidence>
<accession>A0A6G0XLU9</accession>
<feature type="coiled-coil region" evidence="1">
    <location>
        <begin position="68"/>
        <end position="210"/>
    </location>
</feature>
<dbReference type="VEuPathDB" id="FungiDB:AeMF1_016714"/>
<feature type="region of interest" description="Disordered" evidence="2">
    <location>
        <begin position="866"/>
        <end position="952"/>
    </location>
</feature>
<evidence type="ECO:0000313" key="3">
    <source>
        <dbReference type="EMBL" id="KAF0741357.1"/>
    </source>
</evidence>
<evidence type="ECO:0000256" key="2">
    <source>
        <dbReference type="SAM" id="MobiDB-lite"/>
    </source>
</evidence>
<organism evidence="3 4">
    <name type="scientific">Aphanomyces euteiches</name>
    <dbReference type="NCBI Taxonomy" id="100861"/>
    <lineage>
        <taxon>Eukaryota</taxon>
        <taxon>Sar</taxon>
        <taxon>Stramenopiles</taxon>
        <taxon>Oomycota</taxon>
        <taxon>Saprolegniomycetes</taxon>
        <taxon>Saprolegniales</taxon>
        <taxon>Verrucalvaceae</taxon>
        <taxon>Aphanomyces</taxon>
    </lineage>
</organism>
<feature type="region of interest" description="Disordered" evidence="2">
    <location>
        <begin position="317"/>
        <end position="376"/>
    </location>
</feature>
<dbReference type="EMBL" id="VJMJ01000037">
    <property type="protein sequence ID" value="KAF0741357.1"/>
    <property type="molecule type" value="Genomic_DNA"/>
</dbReference>
<feature type="compositionally biased region" description="Polar residues" evidence="2">
    <location>
        <begin position="879"/>
        <end position="897"/>
    </location>
</feature>